<dbReference type="InterPro" id="IPR013320">
    <property type="entry name" value="ConA-like_dom_sf"/>
</dbReference>
<dbReference type="EMBL" id="AGCU01080322">
    <property type="status" value="NOT_ANNOTATED_CDS"/>
    <property type="molecule type" value="Genomic_DNA"/>
</dbReference>
<evidence type="ECO:0000256" key="1">
    <source>
        <dbReference type="ARBA" id="ARBA00004496"/>
    </source>
</evidence>
<name>K7FIA1_PELSI</name>
<keyword evidence="6" id="KW-0862">Zinc</keyword>
<dbReference type="InterPro" id="IPR006574">
    <property type="entry name" value="PRY"/>
</dbReference>
<evidence type="ECO:0000313" key="12">
    <source>
        <dbReference type="Ensembl" id="ENSPSIP00000007761.1"/>
    </source>
</evidence>
<evidence type="ECO:0000256" key="5">
    <source>
        <dbReference type="ARBA" id="ARBA00022771"/>
    </source>
</evidence>
<evidence type="ECO:0000259" key="10">
    <source>
        <dbReference type="PROSITE" id="PS50119"/>
    </source>
</evidence>
<keyword evidence="13" id="KW-1185">Reference proteome</keyword>
<dbReference type="eggNOG" id="KOG2177">
    <property type="taxonomic scope" value="Eukaryota"/>
</dbReference>
<dbReference type="InterPro" id="IPR050143">
    <property type="entry name" value="TRIM/RBCC"/>
</dbReference>
<feature type="domain" description="B box-type" evidence="10">
    <location>
        <begin position="106"/>
        <end position="147"/>
    </location>
</feature>
<evidence type="ECO:0000256" key="3">
    <source>
        <dbReference type="ARBA" id="ARBA00022490"/>
    </source>
</evidence>
<comment type="similarity">
    <text evidence="2">Belongs to the TRIM/RBCC family.</text>
</comment>
<dbReference type="GO" id="GO:0008270">
    <property type="term" value="F:zinc ion binding"/>
    <property type="evidence" value="ECO:0007669"/>
    <property type="project" value="UniProtKB-KW"/>
</dbReference>
<comment type="subcellular location">
    <subcellularLocation>
        <location evidence="1">Cytoplasm</location>
    </subcellularLocation>
</comment>
<dbReference type="InterPro" id="IPR017907">
    <property type="entry name" value="Znf_RING_CS"/>
</dbReference>
<dbReference type="PROSITE" id="PS00518">
    <property type="entry name" value="ZF_RING_1"/>
    <property type="match status" value="1"/>
</dbReference>
<dbReference type="InterPro" id="IPR000315">
    <property type="entry name" value="Znf_B-box"/>
</dbReference>
<dbReference type="Pfam" id="PF00097">
    <property type="entry name" value="zf-C3HC4"/>
    <property type="match status" value="1"/>
</dbReference>
<dbReference type="Ensembl" id="ENSPSIT00000007802.1">
    <property type="protein sequence ID" value="ENSPSIP00000007761.1"/>
    <property type="gene ID" value="ENSPSIG00000007079.1"/>
</dbReference>
<evidence type="ECO:0000259" key="11">
    <source>
        <dbReference type="PROSITE" id="PS50188"/>
    </source>
</evidence>
<dbReference type="Pfam" id="PF00643">
    <property type="entry name" value="zf-B_box"/>
    <property type="match status" value="1"/>
</dbReference>
<dbReference type="PROSITE" id="PS50119">
    <property type="entry name" value="ZF_BBOX"/>
    <property type="match status" value="1"/>
</dbReference>
<dbReference type="GeneTree" id="ENSGT00940000158537"/>
<dbReference type="PANTHER" id="PTHR24103">
    <property type="entry name" value="E3 UBIQUITIN-PROTEIN LIGASE TRIM"/>
    <property type="match status" value="1"/>
</dbReference>
<dbReference type="SMART" id="SM00184">
    <property type="entry name" value="RING"/>
    <property type="match status" value="1"/>
</dbReference>
<keyword evidence="3" id="KW-0963">Cytoplasm</keyword>
<dbReference type="EMBL" id="AGCU01080323">
    <property type="status" value="NOT_ANNOTATED_CDS"/>
    <property type="molecule type" value="Genomic_DNA"/>
</dbReference>
<dbReference type="InterPro" id="IPR018957">
    <property type="entry name" value="Znf_C3HC4_RING-type"/>
</dbReference>
<reference evidence="13" key="1">
    <citation type="submission" date="2011-10" db="EMBL/GenBank/DDBJ databases">
        <authorList>
            <consortium name="Soft-shell Turtle Genome Consortium"/>
        </authorList>
    </citation>
    <scope>NUCLEOTIDE SEQUENCE [LARGE SCALE GENOMIC DNA]</scope>
    <source>
        <strain evidence="13">Daiwa-1</strain>
    </source>
</reference>
<dbReference type="Pfam" id="PF13765">
    <property type="entry name" value="PRY"/>
    <property type="match status" value="1"/>
</dbReference>
<dbReference type="EMBL" id="AGCU01080325">
    <property type="status" value="NOT_ANNOTATED_CDS"/>
    <property type="molecule type" value="Genomic_DNA"/>
</dbReference>
<dbReference type="PROSITE" id="PS50089">
    <property type="entry name" value="ZF_RING_2"/>
    <property type="match status" value="1"/>
</dbReference>
<accession>K7FIA1</accession>
<evidence type="ECO:0000313" key="13">
    <source>
        <dbReference type="Proteomes" id="UP000007267"/>
    </source>
</evidence>
<keyword evidence="4" id="KW-0479">Metal-binding</keyword>
<sequence length="471" mass="52835">PRSLSLAQCGAGMASDQDVSSLAEDLLCPICLSLFREPRMLECGHSFCAACLEPCVPRGQRRGLCPECRRPFALRSVATNWALRSLAEEARLLKLDQGAPAGSGRTTWSICPEHQEPLKLFCCQDEGPVCVICRDLPQHRGHDFLTVANAVQKYQDRLQGRWEHLNSTTEVQRHQQENLVELETCTQDLLGYISEEFEALHQILREQEEGMKEAVTSLEEENREEMEERLKELDEEVASRCETLSRVQAEMDPADPVAFLRAGCGAVPSGCTPHRIHHPHPPSLQELQYLMPIKCSFLGENARPWGEDAKELMERIREGQGAQAVPACITLDCHSAHPSLVLIEEATGVKFSPGRRFWRRKPQRFTASPCGAGRVSTCSAEKGWELSGGPSADWVVGAARRSVKRKKRLSFRPREGVWAIERRGGQYWALMDPRLPLPVCGRLEKVGVYLDFEGGQLSFYNSSNLSHLYTF</sequence>
<dbReference type="Proteomes" id="UP000007267">
    <property type="component" value="Unassembled WGS sequence"/>
</dbReference>
<dbReference type="EMBL" id="AGCU01080327">
    <property type="status" value="NOT_ANNOTATED_CDS"/>
    <property type="molecule type" value="Genomic_DNA"/>
</dbReference>
<dbReference type="EMBL" id="AGCU01080321">
    <property type="status" value="NOT_ANNOTATED_CDS"/>
    <property type="molecule type" value="Genomic_DNA"/>
</dbReference>
<feature type="coiled-coil region" evidence="8">
    <location>
        <begin position="201"/>
        <end position="243"/>
    </location>
</feature>
<evidence type="ECO:0000259" key="9">
    <source>
        <dbReference type="PROSITE" id="PS50089"/>
    </source>
</evidence>
<dbReference type="InterPro" id="IPR003879">
    <property type="entry name" value="Butyrophylin_SPRY"/>
</dbReference>
<dbReference type="Pfam" id="PF00622">
    <property type="entry name" value="SPRY"/>
    <property type="match status" value="1"/>
</dbReference>
<dbReference type="GO" id="GO:0005737">
    <property type="term" value="C:cytoplasm"/>
    <property type="evidence" value="ECO:0007669"/>
    <property type="project" value="UniProtKB-SubCell"/>
</dbReference>
<evidence type="ECO:0000256" key="2">
    <source>
        <dbReference type="ARBA" id="ARBA00008518"/>
    </source>
</evidence>
<dbReference type="CDD" id="cd19800">
    <property type="entry name" value="Bbox2_xNF7-like"/>
    <property type="match status" value="1"/>
</dbReference>
<dbReference type="InterPro" id="IPR043136">
    <property type="entry name" value="B30.2/SPRY_sf"/>
</dbReference>
<proteinExistence type="inferred from homology"/>
<feature type="domain" description="B30.2/SPRY" evidence="11">
    <location>
        <begin position="309"/>
        <end position="471"/>
    </location>
</feature>
<reference evidence="12" key="4">
    <citation type="submission" date="2025-09" db="UniProtKB">
        <authorList>
            <consortium name="Ensembl"/>
        </authorList>
    </citation>
    <scope>IDENTIFICATION</scope>
</reference>
<evidence type="ECO:0000256" key="4">
    <source>
        <dbReference type="ARBA" id="ARBA00022723"/>
    </source>
</evidence>
<dbReference type="Gene3D" id="3.30.40.10">
    <property type="entry name" value="Zinc/RING finger domain, C3HC4 (zinc finger)"/>
    <property type="match status" value="1"/>
</dbReference>
<evidence type="ECO:0000256" key="6">
    <source>
        <dbReference type="ARBA" id="ARBA00022833"/>
    </source>
</evidence>
<dbReference type="Gene3D" id="2.60.120.920">
    <property type="match status" value="1"/>
</dbReference>
<dbReference type="InterPro" id="IPR001841">
    <property type="entry name" value="Znf_RING"/>
</dbReference>
<dbReference type="SMART" id="SM00336">
    <property type="entry name" value="BBOX"/>
    <property type="match status" value="1"/>
</dbReference>
<organism evidence="12 13">
    <name type="scientific">Pelodiscus sinensis</name>
    <name type="common">Chinese softshell turtle</name>
    <name type="synonym">Trionyx sinensis</name>
    <dbReference type="NCBI Taxonomy" id="13735"/>
    <lineage>
        <taxon>Eukaryota</taxon>
        <taxon>Metazoa</taxon>
        <taxon>Chordata</taxon>
        <taxon>Craniata</taxon>
        <taxon>Vertebrata</taxon>
        <taxon>Euteleostomi</taxon>
        <taxon>Archelosauria</taxon>
        <taxon>Testudinata</taxon>
        <taxon>Testudines</taxon>
        <taxon>Cryptodira</taxon>
        <taxon>Trionychia</taxon>
        <taxon>Trionychidae</taxon>
        <taxon>Pelodiscus</taxon>
    </lineage>
</organism>
<dbReference type="SUPFAM" id="SSF57845">
    <property type="entry name" value="B-box zinc-binding domain"/>
    <property type="match status" value="1"/>
</dbReference>
<dbReference type="Gene3D" id="3.30.160.60">
    <property type="entry name" value="Classic Zinc Finger"/>
    <property type="match status" value="1"/>
</dbReference>
<evidence type="ECO:0000256" key="8">
    <source>
        <dbReference type="SAM" id="Coils"/>
    </source>
</evidence>
<reference evidence="12" key="3">
    <citation type="submission" date="2025-08" db="UniProtKB">
        <authorList>
            <consortium name="Ensembl"/>
        </authorList>
    </citation>
    <scope>IDENTIFICATION</scope>
</reference>
<dbReference type="InterPro" id="IPR001870">
    <property type="entry name" value="B30.2/SPRY"/>
</dbReference>
<dbReference type="SUPFAM" id="SSF49899">
    <property type="entry name" value="Concanavalin A-like lectins/glucanases"/>
    <property type="match status" value="1"/>
</dbReference>
<dbReference type="PROSITE" id="PS50188">
    <property type="entry name" value="B302_SPRY"/>
    <property type="match status" value="1"/>
</dbReference>
<dbReference type="InterPro" id="IPR003877">
    <property type="entry name" value="SPRY_dom"/>
</dbReference>
<dbReference type="EMBL" id="AGCU01080324">
    <property type="status" value="NOT_ANNOTATED_CDS"/>
    <property type="molecule type" value="Genomic_DNA"/>
</dbReference>
<dbReference type="SUPFAM" id="SSF57850">
    <property type="entry name" value="RING/U-box"/>
    <property type="match status" value="1"/>
</dbReference>
<dbReference type="EMBL" id="AGCU01080326">
    <property type="status" value="NOT_ANNOTATED_CDS"/>
    <property type="molecule type" value="Genomic_DNA"/>
</dbReference>
<keyword evidence="8" id="KW-0175">Coiled coil</keyword>
<protein>
    <submittedName>
        <fullName evidence="12">Uncharacterized protein</fullName>
    </submittedName>
</protein>
<keyword evidence="5 7" id="KW-0863">Zinc-finger</keyword>
<dbReference type="InterPro" id="IPR013083">
    <property type="entry name" value="Znf_RING/FYVE/PHD"/>
</dbReference>
<dbReference type="AlphaFoldDB" id="K7FIA1"/>
<dbReference type="PRINTS" id="PR01407">
    <property type="entry name" value="BUTYPHLNCDUF"/>
</dbReference>
<reference evidence="13" key="2">
    <citation type="journal article" date="2013" name="Nat. Genet.">
        <title>The draft genomes of soft-shell turtle and green sea turtle yield insights into the development and evolution of the turtle-specific body plan.</title>
        <authorList>
            <person name="Wang Z."/>
            <person name="Pascual-Anaya J."/>
            <person name="Zadissa A."/>
            <person name="Li W."/>
            <person name="Niimura Y."/>
            <person name="Huang Z."/>
            <person name="Li C."/>
            <person name="White S."/>
            <person name="Xiong Z."/>
            <person name="Fang D."/>
            <person name="Wang B."/>
            <person name="Ming Y."/>
            <person name="Chen Y."/>
            <person name="Zheng Y."/>
            <person name="Kuraku S."/>
            <person name="Pignatelli M."/>
            <person name="Herrero J."/>
            <person name="Beal K."/>
            <person name="Nozawa M."/>
            <person name="Li Q."/>
            <person name="Wang J."/>
            <person name="Zhang H."/>
            <person name="Yu L."/>
            <person name="Shigenobu S."/>
            <person name="Wang J."/>
            <person name="Liu J."/>
            <person name="Flicek P."/>
            <person name="Searle S."/>
            <person name="Wang J."/>
            <person name="Kuratani S."/>
            <person name="Yin Y."/>
            <person name="Aken B."/>
            <person name="Zhang G."/>
            <person name="Irie N."/>
        </authorList>
    </citation>
    <scope>NUCLEOTIDE SEQUENCE [LARGE SCALE GENOMIC DNA]</scope>
    <source>
        <strain evidence="13">Daiwa-1</strain>
    </source>
</reference>
<feature type="domain" description="RING-type" evidence="9">
    <location>
        <begin position="28"/>
        <end position="69"/>
    </location>
</feature>
<evidence type="ECO:0000256" key="7">
    <source>
        <dbReference type="PROSITE-ProRule" id="PRU00024"/>
    </source>
</evidence>